<dbReference type="Pfam" id="PF01459">
    <property type="entry name" value="Porin_3"/>
    <property type="match status" value="1"/>
</dbReference>
<dbReference type="PANTHER" id="PTHR11743:SF61">
    <property type="entry name" value="MITOCHONDRIAL OUTER MEMBRANE PROTEIN PORIN 2-LIKE"/>
    <property type="match status" value="1"/>
</dbReference>
<evidence type="ECO:0000313" key="3">
    <source>
        <dbReference type="Proteomes" id="UP000826271"/>
    </source>
</evidence>
<dbReference type="CDD" id="cd07306">
    <property type="entry name" value="Porin3_VDAC"/>
    <property type="match status" value="1"/>
</dbReference>
<dbReference type="Proteomes" id="UP000826271">
    <property type="component" value="Unassembled WGS sequence"/>
</dbReference>
<dbReference type="AlphaFoldDB" id="A0AAV6X7M7"/>
<dbReference type="InterPro" id="IPR001925">
    <property type="entry name" value="Porin_Euk"/>
</dbReference>
<evidence type="ECO:0000256" key="1">
    <source>
        <dbReference type="ARBA" id="ARBA00009624"/>
    </source>
</evidence>
<accession>A0AAV6X7M7</accession>
<comment type="caution">
    <text evidence="2">The sequence shown here is derived from an EMBL/GenBank/DDBJ whole genome shotgun (WGS) entry which is preliminary data.</text>
</comment>
<reference evidence="2" key="1">
    <citation type="submission" date="2019-10" db="EMBL/GenBank/DDBJ databases">
        <authorList>
            <person name="Zhang R."/>
            <person name="Pan Y."/>
            <person name="Wang J."/>
            <person name="Ma R."/>
            <person name="Yu S."/>
        </authorList>
    </citation>
    <scope>NUCLEOTIDE SEQUENCE</scope>
    <source>
        <strain evidence="2">LA-IB0</strain>
        <tissue evidence="2">Leaf</tissue>
    </source>
</reference>
<dbReference type="InterPro" id="IPR023614">
    <property type="entry name" value="Porin_dom_sf"/>
</dbReference>
<gene>
    <name evidence="2" type="ORF">BUALT_Bualt08G0043800</name>
</gene>
<dbReference type="Gene3D" id="2.40.160.10">
    <property type="entry name" value="Porin"/>
    <property type="match status" value="1"/>
</dbReference>
<proteinExistence type="inferred from homology"/>
<evidence type="ECO:0000313" key="2">
    <source>
        <dbReference type="EMBL" id="KAG8377540.1"/>
    </source>
</evidence>
<dbReference type="PANTHER" id="PTHR11743">
    <property type="entry name" value="VOLTAGE-DEPENDENT ANION-SELECTIVE CHANNEL"/>
    <property type="match status" value="1"/>
</dbReference>
<dbReference type="EMBL" id="WHWC01000008">
    <property type="protein sequence ID" value="KAG8377540.1"/>
    <property type="molecule type" value="Genomic_DNA"/>
</dbReference>
<dbReference type="GO" id="GO:0008308">
    <property type="term" value="F:voltage-gated monoatomic anion channel activity"/>
    <property type="evidence" value="ECO:0007669"/>
    <property type="project" value="InterPro"/>
</dbReference>
<comment type="similarity">
    <text evidence="1">Belongs to the eukaryotic mitochondrial porin (TC 1.B.8.1) family.</text>
</comment>
<dbReference type="GO" id="GO:0005741">
    <property type="term" value="C:mitochondrial outer membrane"/>
    <property type="evidence" value="ECO:0007669"/>
    <property type="project" value="InterPro"/>
</dbReference>
<organism evidence="2 3">
    <name type="scientific">Buddleja alternifolia</name>
    <dbReference type="NCBI Taxonomy" id="168488"/>
    <lineage>
        <taxon>Eukaryota</taxon>
        <taxon>Viridiplantae</taxon>
        <taxon>Streptophyta</taxon>
        <taxon>Embryophyta</taxon>
        <taxon>Tracheophyta</taxon>
        <taxon>Spermatophyta</taxon>
        <taxon>Magnoliopsida</taxon>
        <taxon>eudicotyledons</taxon>
        <taxon>Gunneridae</taxon>
        <taxon>Pentapetalae</taxon>
        <taxon>asterids</taxon>
        <taxon>lamiids</taxon>
        <taxon>Lamiales</taxon>
        <taxon>Scrophulariaceae</taxon>
        <taxon>Buddlejeae</taxon>
        <taxon>Buddleja</taxon>
    </lineage>
</organism>
<keyword evidence="3" id="KW-1185">Reference proteome</keyword>
<name>A0AAV6X7M7_9LAMI</name>
<protein>
    <submittedName>
        <fullName evidence="2">Uncharacterized protein</fullName>
    </submittedName>
</protein>
<dbReference type="InterPro" id="IPR027246">
    <property type="entry name" value="Porin_Euk/Tom40"/>
</dbReference>
<sequence>MSSNRGPGLFSDCGKKAKEVLTKDYSDDRKLVISSQSDTGLALGSTLVKKGGLALGDVAAQYKFNSAALDIKFDTQSNIEVQYFHEHGSLITAVGLNRSPTLNVSATIGTPSFAFGTEASYMVSSGNFSKYDAGFSLKTPNVCASAILFDRGDAVKVCYLHHLDQLNRGVAVGEIVRKFSTNESTLTVGCSYAIDPHRIAKAKLNNHGHLSALIQHELKPKSILTISGSFDTLSMEKTPRFEYAIAGLDSSATPCSPT</sequence>